<name>I1S5E7_GIBZE</name>
<dbReference type="EMBL" id="HG970332">
    <property type="protein sequence ID" value="CEF74301.1"/>
    <property type="molecule type" value="Genomic_DNA"/>
</dbReference>
<reference evidence="2 3" key="1">
    <citation type="journal article" date="2007" name="Science">
        <title>The Fusarium graminearum genome reveals a link between localized polymorphism and pathogen specialization.</title>
        <authorList>
            <person name="Cuomo C.A."/>
            <person name="Gueldener U."/>
            <person name="Xu J.-R."/>
            <person name="Trail F."/>
            <person name="Turgeon B.G."/>
            <person name="Di Pietro A."/>
            <person name="Walton J.D."/>
            <person name="Ma L.-J."/>
            <person name="Baker S.E."/>
            <person name="Rep M."/>
            <person name="Adam G."/>
            <person name="Antoniw J."/>
            <person name="Baldwin T."/>
            <person name="Calvo S.E."/>
            <person name="Chang Y.-L."/>
            <person name="DeCaprio D."/>
            <person name="Gale L.R."/>
            <person name="Gnerre S."/>
            <person name="Goswami R.S."/>
            <person name="Hammond-Kosack K."/>
            <person name="Harris L.J."/>
            <person name="Hilburn K."/>
            <person name="Kennell J.C."/>
            <person name="Kroken S."/>
            <person name="Magnuson J.K."/>
            <person name="Mannhaupt G."/>
            <person name="Mauceli E.W."/>
            <person name="Mewes H.-W."/>
            <person name="Mitterbauer R."/>
            <person name="Muehlbauer G."/>
            <person name="Muensterkoetter M."/>
            <person name="Nelson D."/>
            <person name="O'Donnell K."/>
            <person name="Ouellet T."/>
            <person name="Qi W."/>
            <person name="Quesneville H."/>
            <person name="Roncero M.I.G."/>
            <person name="Seong K.-Y."/>
            <person name="Tetko I.V."/>
            <person name="Urban M."/>
            <person name="Waalwijk C."/>
            <person name="Ward T.J."/>
            <person name="Yao J."/>
            <person name="Birren B.W."/>
            <person name="Kistler H.C."/>
        </authorList>
    </citation>
    <scope>NUCLEOTIDE SEQUENCE [LARGE SCALE GENOMIC DNA]</scope>
    <source>
        <strain evidence="3">ATCC MYA-4620 / CBS 123657 / FGSC 9075 / NRRL 31084 / PH-1</strain>
        <strain evidence="2">PH-1 / ATCC MYA-4620 / FGSC 9075 / NRRL 31084</strain>
    </source>
</reference>
<dbReference type="AlphaFoldDB" id="I1S5E7"/>
<gene>
    <name evidence="1" type="ORF">FGRAMPH1_01T04989</name>
</gene>
<reference evidence="1 3" key="3">
    <citation type="journal article" date="2015" name="BMC Genomics">
        <title>The completed genome sequence of the pathogenic ascomycete fungus Fusarium graminearum.</title>
        <authorList>
            <person name="King R."/>
            <person name="Urban M."/>
            <person name="Hammond-Kosack M.C."/>
            <person name="Hassani-Pak K."/>
            <person name="Hammond-Kosack K.E."/>
        </authorList>
    </citation>
    <scope>NUCLEOTIDE SEQUENCE [LARGE SCALE GENOMIC DNA]</scope>
    <source>
        <strain evidence="3">ATCC MYA-4620 / CBS 123657 / FGSC 9075 / NRRL 31084 / PH-1</strain>
        <strain evidence="1">PH-1</strain>
    </source>
</reference>
<dbReference type="InParanoid" id="I1S5E7"/>
<accession>I1S5E7</accession>
<evidence type="ECO:0000313" key="3">
    <source>
        <dbReference type="Proteomes" id="UP000070720"/>
    </source>
</evidence>
<dbReference type="Proteomes" id="UP000070720">
    <property type="component" value="Chromosome 1"/>
</dbReference>
<organism evidence="1 3">
    <name type="scientific">Gibberella zeae (strain ATCC MYA-4620 / CBS 123657 / FGSC 9075 / NRRL 31084 / PH-1)</name>
    <name type="common">Wheat head blight fungus</name>
    <name type="synonym">Fusarium graminearum</name>
    <dbReference type="NCBI Taxonomy" id="229533"/>
    <lineage>
        <taxon>Eukaryota</taxon>
        <taxon>Fungi</taxon>
        <taxon>Dikarya</taxon>
        <taxon>Ascomycota</taxon>
        <taxon>Pezizomycotina</taxon>
        <taxon>Sordariomycetes</taxon>
        <taxon>Hypocreomycetidae</taxon>
        <taxon>Hypocreales</taxon>
        <taxon>Nectriaceae</taxon>
        <taxon>Fusarium</taxon>
    </lineage>
</organism>
<sequence length="105" mass="12055">MASWCVDEAAYLLEPAKKWTDPTLFAVRVFGQPGSRPNLDRLSRDSTRMGDLVTWGSERWPQHQPARNPESLATLDMGLVKWLGPRWSRQRDRHRAELKGITPEA</sequence>
<reference evidence="2 3" key="2">
    <citation type="journal article" date="2010" name="Nature">
        <title>Comparative genomics reveals mobile pathogenicity chromosomes in Fusarium.</title>
        <authorList>
            <person name="Ma L.J."/>
            <person name="van der Does H.C."/>
            <person name="Borkovich K.A."/>
            <person name="Coleman J.J."/>
            <person name="Daboussi M.J."/>
            <person name="Di Pietro A."/>
            <person name="Dufresne M."/>
            <person name="Freitag M."/>
            <person name="Grabherr M."/>
            <person name="Henrissat B."/>
            <person name="Houterman P.M."/>
            <person name="Kang S."/>
            <person name="Shim W.B."/>
            <person name="Woloshuk C."/>
            <person name="Xie X."/>
            <person name="Xu J.R."/>
            <person name="Antoniw J."/>
            <person name="Baker S.E."/>
            <person name="Bluhm B.H."/>
            <person name="Breakspear A."/>
            <person name="Brown D.W."/>
            <person name="Butchko R.A."/>
            <person name="Chapman S."/>
            <person name="Coulson R."/>
            <person name="Coutinho P.M."/>
            <person name="Danchin E.G."/>
            <person name="Diener A."/>
            <person name="Gale L.R."/>
            <person name="Gardiner D.M."/>
            <person name="Goff S."/>
            <person name="Hammond-Kosack K.E."/>
            <person name="Hilburn K."/>
            <person name="Hua-Van A."/>
            <person name="Jonkers W."/>
            <person name="Kazan K."/>
            <person name="Kodira C.D."/>
            <person name="Koehrsen M."/>
            <person name="Kumar L."/>
            <person name="Lee Y.H."/>
            <person name="Li L."/>
            <person name="Manners J.M."/>
            <person name="Miranda-Saavedra D."/>
            <person name="Mukherjee M."/>
            <person name="Park G."/>
            <person name="Park J."/>
            <person name="Park S.Y."/>
            <person name="Proctor R.H."/>
            <person name="Regev A."/>
            <person name="Ruiz-Roldan M.C."/>
            <person name="Sain D."/>
            <person name="Sakthikumar S."/>
            <person name="Sykes S."/>
            <person name="Schwartz D.C."/>
            <person name="Turgeon B.G."/>
            <person name="Wapinski I."/>
            <person name="Yoder O."/>
            <person name="Young S."/>
            <person name="Zeng Q."/>
            <person name="Zhou S."/>
            <person name="Galagan J."/>
            <person name="Cuomo C.A."/>
            <person name="Kistler H.C."/>
            <person name="Rep M."/>
        </authorList>
    </citation>
    <scope>GENOME REANNOTATION</scope>
    <source>
        <strain evidence="3">ATCC MYA-4620 / CBS 123657 / FGSC 9075 / NRRL 31084 / PH-1</strain>
        <strain evidence="2">PH-1 / ATCC MYA-4620 / FGSC 9075 / NRRL 31084</strain>
    </source>
</reference>
<keyword evidence="3" id="KW-1185">Reference proteome</keyword>
<proteinExistence type="predicted"/>
<evidence type="ECO:0000313" key="2">
    <source>
        <dbReference type="EnsemblFungi" id="CEF74301"/>
    </source>
</evidence>
<dbReference type="EnsemblFungi" id="CEF74301">
    <property type="protein sequence ID" value="CEF74301"/>
    <property type="gene ID" value="FGRRES_12065"/>
</dbReference>
<reference evidence="2" key="4">
    <citation type="submission" date="2017-01" db="UniProtKB">
        <authorList>
            <consortium name="EnsemblFungi"/>
        </authorList>
    </citation>
    <scope>IDENTIFICATION</scope>
    <source>
        <strain evidence="2">PH-1 / ATCC MYA-4620 / FGSC 9075 / NRRL 31084</strain>
    </source>
</reference>
<dbReference type="RefSeq" id="XP_011317943.1">
    <property type="nucleotide sequence ID" value="XM_011319641.1"/>
</dbReference>
<dbReference type="HOGENOM" id="CLU_2236830_0_0_1"/>
<dbReference type="VEuPathDB" id="FungiDB:FGRAMPH1_01G04989"/>
<protein>
    <submittedName>
        <fullName evidence="1">Chromosome 1, complete genome</fullName>
    </submittedName>
</protein>
<evidence type="ECO:0000313" key="1">
    <source>
        <dbReference type="EMBL" id="CEF74301.1"/>
    </source>
</evidence>
<accession>A0A098D8L8</accession>
<dbReference type="KEGG" id="fgr:FGSG_12065"/>